<feature type="compositionally biased region" description="Basic and acidic residues" evidence="1">
    <location>
        <begin position="51"/>
        <end position="112"/>
    </location>
</feature>
<evidence type="ECO:0000256" key="1">
    <source>
        <dbReference type="SAM" id="MobiDB-lite"/>
    </source>
</evidence>
<proteinExistence type="predicted"/>
<dbReference type="Pfam" id="PF01522">
    <property type="entry name" value="Polysacc_deac_1"/>
    <property type="match status" value="1"/>
</dbReference>
<dbReference type="Proteomes" id="UP000726170">
    <property type="component" value="Unassembled WGS sequence"/>
</dbReference>
<feature type="compositionally biased region" description="Low complexity" evidence="1">
    <location>
        <begin position="37"/>
        <end position="46"/>
    </location>
</feature>
<dbReference type="CDD" id="cd10948">
    <property type="entry name" value="CE4_BsPdaA_like"/>
    <property type="match status" value="1"/>
</dbReference>
<sequence length="357" mass="40824">MAGDLKLKRKSKRKKSLLGLLLFLFVASSALGIFINKTNNTNNTDNISVVTDDKKEDNLEDKKDKAEEEREKIKEQEIKKEEAKKEEPKKEEPKNDVEKKDNTTETKKDTDASKQTNSNVVSSNLNTKERDWFFVPKKDGTPSGIPDDVAKIINEHSAYYLGNTSEKVIYLTFDEGYENGYTSKILDILKENDVKAAFFVVKPYINSNKELIKRMVDEGHLVCNHSNTHPSMASAALKGKDAFEKEFTDTEKAFEEVTGQKMPKFFRPPMGKYSELSLKYTKDLGYKTIFWSFAYNDWDIKKQPSHETAKKVLLDRAHSGGIYLLHAVSKTNTEILDWFIKDAKSKGYRFASLNELP</sequence>
<organism evidence="3 4">
    <name type="scientific">Clostridium mobile</name>
    <dbReference type="NCBI Taxonomy" id="2841512"/>
    <lineage>
        <taxon>Bacteria</taxon>
        <taxon>Bacillati</taxon>
        <taxon>Bacillota</taxon>
        <taxon>Clostridia</taxon>
        <taxon>Eubacteriales</taxon>
        <taxon>Clostridiaceae</taxon>
        <taxon>Clostridium</taxon>
    </lineage>
</organism>
<feature type="domain" description="NodB homology" evidence="2">
    <location>
        <begin position="167"/>
        <end position="351"/>
    </location>
</feature>
<name>A0ABS6ELF1_9CLOT</name>
<protein>
    <submittedName>
        <fullName evidence="3">Delta-lactam-biosynthetic de-N-acetylase</fullName>
    </submittedName>
</protein>
<dbReference type="PROSITE" id="PS51677">
    <property type="entry name" value="NODB"/>
    <property type="match status" value="1"/>
</dbReference>
<dbReference type="RefSeq" id="WP_216440041.1">
    <property type="nucleotide sequence ID" value="NZ_JAHLQF010000003.1"/>
</dbReference>
<dbReference type="InterPro" id="IPR050248">
    <property type="entry name" value="Polysacc_deacetylase_ArnD"/>
</dbReference>
<dbReference type="PANTHER" id="PTHR10587:SF78">
    <property type="entry name" value="PEPTIDOGLYCAN-N-ACETYLMURAMIC ACID DEACETYLASE PDAA"/>
    <property type="match status" value="1"/>
</dbReference>
<dbReference type="InterPro" id="IPR002509">
    <property type="entry name" value="NODB_dom"/>
</dbReference>
<feature type="region of interest" description="Disordered" evidence="1">
    <location>
        <begin position="37"/>
        <end position="122"/>
    </location>
</feature>
<evidence type="ECO:0000313" key="4">
    <source>
        <dbReference type="Proteomes" id="UP000726170"/>
    </source>
</evidence>
<accession>A0ABS6ELF1</accession>
<dbReference type="PANTHER" id="PTHR10587">
    <property type="entry name" value="GLYCOSYL TRANSFERASE-RELATED"/>
    <property type="match status" value="1"/>
</dbReference>
<evidence type="ECO:0000259" key="2">
    <source>
        <dbReference type="PROSITE" id="PS51677"/>
    </source>
</evidence>
<gene>
    <name evidence="3" type="primary">pdaA</name>
    <name evidence="3" type="ORF">KQI86_14360</name>
</gene>
<dbReference type="InterPro" id="IPR014235">
    <property type="entry name" value="Spore_PdaA"/>
</dbReference>
<dbReference type="NCBIfam" id="TIGR02884">
    <property type="entry name" value="spore_pdaA"/>
    <property type="match status" value="1"/>
</dbReference>
<evidence type="ECO:0000313" key="3">
    <source>
        <dbReference type="EMBL" id="MBU5485501.1"/>
    </source>
</evidence>
<comment type="caution">
    <text evidence="3">The sequence shown here is derived from an EMBL/GenBank/DDBJ whole genome shotgun (WGS) entry which is preliminary data.</text>
</comment>
<reference evidence="3 4" key="1">
    <citation type="submission" date="2021-06" db="EMBL/GenBank/DDBJ databases">
        <authorList>
            <person name="Sun Q."/>
            <person name="Li D."/>
        </authorList>
    </citation>
    <scope>NUCLEOTIDE SEQUENCE [LARGE SCALE GENOMIC DNA]</scope>
    <source>
        <strain evidence="3 4">MSJ-11</strain>
    </source>
</reference>
<keyword evidence="4" id="KW-1185">Reference proteome</keyword>
<dbReference type="EMBL" id="JAHLQF010000003">
    <property type="protein sequence ID" value="MBU5485501.1"/>
    <property type="molecule type" value="Genomic_DNA"/>
</dbReference>